<keyword evidence="1" id="KW-0732">Signal</keyword>
<proteinExistence type="predicted"/>
<evidence type="ECO:0000313" key="2">
    <source>
        <dbReference type="EMBL" id="KAL2280488.1"/>
    </source>
</evidence>
<organism evidence="2 3">
    <name type="scientific">Diaporthe vaccinii</name>
    <dbReference type="NCBI Taxonomy" id="105482"/>
    <lineage>
        <taxon>Eukaryota</taxon>
        <taxon>Fungi</taxon>
        <taxon>Dikarya</taxon>
        <taxon>Ascomycota</taxon>
        <taxon>Pezizomycotina</taxon>
        <taxon>Sordariomycetes</taxon>
        <taxon>Sordariomycetidae</taxon>
        <taxon>Diaporthales</taxon>
        <taxon>Diaporthaceae</taxon>
        <taxon>Diaporthe</taxon>
        <taxon>Diaporthe eres species complex</taxon>
    </lineage>
</organism>
<feature type="signal peptide" evidence="1">
    <location>
        <begin position="1"/>
        <end position="20"/>
    </location>
</feature>
<gene>
    <name evidence="2" type="ORF">FJTKL_12479</name>
</gene>
<feature type="chain" id="PRO_5045910081" evidence="1">
    <location>
        <begin position="21"/>
        <end position="110"/>
    </location>
</feature>
<sequence>MHLLHFILLVLLGLLAPSAASVPGQTATGSVGQDLDRAVGNDLAARQGYPSELLLTYKLKCALDPKTEKAPNYKGTQGRKGTKFLKDSFCRRYWKCLSDGKELWDVIYVH</sequence>
<accession>A0ABR4EDG9</accession>
<reference evidence="2 3" key="1">
    <citation type="submission" date="2024-03" db="EMBL/GenBank/DDBJ databases">
        <title>A high-quality draft genome sequence of Diaporthe vaccinii, a causative agent of upright dieback and viscid rot disease in cranberry plants.</title>
        <authorList>
            <person name="Sarrasin M."/>
            <person name="Lang B.F."/>
            <person name="Burger G."/>
        </authorList>
    </citation>
    <scope>NUCLEOTIDE SEQUENCE [LARGE SCALE GENOMIC DNA]</scope>
    <source>
        <strain evidence="2 3">IS7</strain>
    </source>
</reference>
<keyword evidence="3" id="KW-1185">Reference proteome</keyword>
<name>A0ABR4EDG9_9PEZI</name>
<dbReference type="Proteomes" id="UP001600888">
    <property type="component" value="Unassembled WGS sequence"/>
</dbReference>
<dbReference type="EMBL" id="JBAWTH010000066">
    <property type="protein sequence ID" value="KAL2280488.1"/>
    <property type="molecule type" value="Genomic_DNA"/>
</dbReference>
<evidence type="ECO:0000313" key="3">
    <source>
        <dbReference type="Proteomes" id="UP001600888"/>
    </source>
</evidence>
<comment type="caution">
    <text evidence="2">The sequence shown here is derived from an EMBL/GenBank/DDBJ whole genome shotgun (WGS) entry which is preliminary data.</text>
</comment>
<protein>
    <submittedName>
        <fullName evidence="2">Uncharacterized protein</fullName>
    </submittedName>
</protein>
<evidence type="ECO:0000256" key="1">
    <source>
        <dbReference type="SAM" id="SignalP"/>
    </source>
</evidence>